<dbReference type="AlphaFoldDB" id="J9CTU5"/>
<accession>J9CTU5</accession>
<protein>
    <submittedName>
        <fullName evidence="1">Uncharacterized protein</fullName>
    </submittedName>
</protein>
<dbReference type="EMBL" id="AMCI01002100">
    <property type="protein sequence ID" value="EJX03631.1"/>
    <property type="molecule type" value="Genomic_DNA"/>
</dbReference>
<name>J9CTU5_9ZZZZ</name>
<evidence type="ECO:0000313" key="1">
    <source>
        <dbReference type="EMBL" id="EJX03631.1"/>
    </source>
</evidence>
<organism evidence="1">
    <name type="scientific">gut metagenome</name>
    <dbReference type="NCBI Taxonomy" id="749906"/>
    <lineage>
        <taxon>unclassified sequences</taxon>
        <taxon>metagenomes</taxon>
        <taxon>organismal metagenomes</taxon>
    </lineage>
</organism>
<reference evidence="1" key="1">
    <citation type="journal article" date="2012" name="PLoS ONE">
        <title>Gene sets for utilization of primary and secondary nutrition supplies in the distal gut of endangered iberian lynx.</title>
        <authorList>
            <person name="Alcaide M."/>
            <person name="Messina E."/>
            <person name="Richter M."/>
            <person name="Bargiela R."/>
            <person name="Peplies J."/>
            <person name="Huws S.A."/>
            <person name="Newbold C.J."/>
            <person name="Golyshin P.N."/>
            <person name="Simon M.A."/>
            <person name="Lopez G."/>
            <person name="Yakimov M.M."/>
            <person name="Ferrer M."/>
        </authorList>
    </citation>
    <scope>NUCLEOTIDE SEQUENCE</scope>
</reference>
<comment type="caution">
    <text evidence="1">The sequence shown here is derived from an EMBL/GenBank/DDBJ whole genome shotgun (WGS) entry which is preliminary data.</text>
</comment>
<sequence length="274" mass="31716">MQSKHRKKAKIVLTRQTLCLYLQKARRKETMTTNETDFDIGDIGNLDIPDLDLDNFDFLPGGSEEPEPCRYTKPVLRPMRSDQVLYKNAIDLAKDIRLDFGQRIDCIVNGSFIFGDFIEAFVTTHNVKCKKMTISTLSFSQENIDSLRNLLDGNFIDELNIVTSIYFYNYEIKSLIPYAYKQLDRDNKFQLAVAGIHTKTTQFETLGGRKIVMHGSSDLRSSGSLEQFCIEENPQLYDFYDEKFGAILEKYATIRKPINHSKLWNEITKKKFND</sequence>
<proteinExistence type="predicted"/>
<gene>
    <name evidence="1" type="ORF">EVA_08270</name>
</gene>